<organism evidence="1 2">
    <name type="scientific">Citrus sinensis</name>
    <name type="common">Sweet orange</name>
    <name type="synonym">Citrus aurantium var. sinensis</name>
    <dbReference type="NCBI Taxonomy" id="2711"/>
    <lineage>
        <taxon>Eukaryota</taxon>
        <taxon>Viridiplantae</taxon>
        <taxon>Streptophyta</taxon>
        <taxon>Embryophyta</taxon>
        <taxon>Tracheophyta</taxon>
        <taxon>Spermatophyta</taxon>
        <taxon>Magnoliopsida</taxon>
        <taxon>eudicotyledons</taxon>
        <taxon>Gunneridae</taxon>
        <taxon>Pentapetalae</taxon>
        <taxon>rosids</taxon>
        <taxon>malvids</taxon>
        <taxon>Sapindales</taxon>
        <taxon>Rutaceae</taxon>
        <taxon>Aurantioideae</taxon>
        <taxon>Citrus</taxon>
    </lineage>
</organism>
<reference evidence="2" key="1">
    <citation type="journal article" date="2023" name="Hortic. Res.">
        <title>A chromosome-level phased genome enabling allele-level studies in sweet orange: a case study on citrus Huanglongbing tolerance.</title>
        <authorList>
            <person name="Wu B."/>
            <person name="Yu Q."/>
            <person name="Deng Z."/>
            <person name="Duan Y."/>
            <person name="Luo F."/>
            <person name="Gmitter F. Jr."/>
        </authorList>
    </citation>
    <scope>NUCLEOTIDE SEQUENCE [LARGE SCALE GENOMIC DNA]</scope>
    <source>
        <strain evidence="2">cv. Valencia</strain>
    </source>
</reference>
<evidence type="ECO:0000313" key="1">
    <source>
        <dbReference type="EMBL" id="KAH9776930.1"/>
    </source>
</evidence>
<name>A0ACB8LUR4_CITSI</name>
<protein>
    <submittedName>
        <fullName evidence="1">Germin-like protein 9-3</fullName>
    </submittedName>
</protein>
<sequence>MASATSTKNLAVVYCFHTGEPSSTPERRQPKRSAPSAHVHAAAWALRLLLVQRALQLLRVQLALLAAWLLAAARAARAAGSMCCWPRAARAVACAAGRSLLRALAPRSRSATTTPVRSRSVTTTLVRSRTVSNDLPGYDSESSPPAQRGPVDYLINKYNVAIKPNAAASFKLEIYIYFLPIHTIHVRYIESEPQLGNSNKTQLRNMRRLCSVVILIAFAISANAGDPDILDDFLVPPGIDINSITRQYFTFTGLRDMQRVNYTGKTESIVRRVTKKIFPALEGLGVSVSRTFYPPLSITPPHYHPRSSELLVALDGPLEISFIDTRNKLFVQTLQAGDLFVIPRGLIHFVNYTRGDCGGGTMGIFGSANPGTVTLGSTLFESGIKADLLAKAFKTDEETIYKLMKANQE</sequence>
<accession>A0ACB8LUR4</accession>
<keyword evidence="2" id="KW-1185">Reference proteome</keyword>
<comment type="caution">
    <text evidence="1">The sequence shown here is derived from an EMBL/GenBank/DDBJ whole genome shotgun (WGS) entry which is preliminary data.</text>
</comment>
<evidence type="ECO:0000313" key="2">
    <source>
        <dbReference type="Proteomes" id="UP000829398"/>
    </source>
</evidence>
<dbReference type="Proteomes" id="UP000829398">
    <property type="component" value="Chromosome 3"/>
</dbReference>
<proteinExistence type="predicted"/>
<dbReference type="EMBL" id="CM039172">
    <property type="protein sequence ID" value="KAH9776930.1"/>
    <property type="molecule type" value="Genomic_DNA"/>
</dbReference>
<gene>
    <name evidence="1" type="ORF">KPL71_006856</name>
</gene>